<evidence type="ECO:0000313" key="14">
    <source>
        <dbReference type="EMBL" id="UUI72447.1"/>
    </source>
</evidence>
<dbReference type="HAMAP" id="MF_00047">
    <property type="entry name" value="Dala_Dala_lig"/>
    <property type="match status" value="1"/>
</dbReference>
<evidence type="ECO:0000259" key="13">
    <source>
        <dbReference type="PROSITE" id="PS50975"/>
    </source>
</evidence>
<dbReference type="InterPro" id="IPR011095">
    <property type="entry name" value="Dala_Dala_lig_C"/>
</dbReference>
<evidence type="ECO:0000256" key="4">
    <source>
        <dbReference type="ARBA" id="ARBA00022741"/>
    </source>
</evidence>
<evidence type="ECO:0000256" key="1">
    <source>
        <dbReference type="ARBA" id="ARBA00010871"/>
    </source>
</evidence>
<evidence type="ECO:0000256" key="11">
    <source>
        <dbReference type="HAMAP-Rule" id="MF_00047"/>
    </source>
</evidence>
<dbReference type="InterPro" id="IPR005905">
    <property type="entry name" value="D_ala_D_ala"/>
</dbReference>
<dbReference type="EC" id="6.3.2.4" evidence="11"/>
<dbReference type="PANTHER" id="PTHR23132">
    <property type="entry name" value="D-ALANINE--D-ALANINE LIGASE"/>
    <property type="match status" value="1"/>
</dbReference>
<dbReference type="InterPro" id="IPR011761">
    <property type="entry name" value="ATP-grasp"/>
</dbReference>
<dbReference type="Gene3D" id="3.30.1490.20">
    <property type="entry name" value="ATP-grasp fold, A domain"/>
    <property type="match status" value="1"/>
</dbReference>
<comment type="function">
    <text evidence="11">Cell wall formation.</text>
</comment>
<evidence type="ECO:0000256" key="9">
    <source>
        <dbReference type="ARBA" id="ARBA00023211"/>
    </source>
</evidence>
<dbReference type="RefSeq" id="WP_227578008.1">
    <property type="nucleotide sequence ID" value="NZ_CP101987.1"/>
</dbReference>
<dbReference type="PIRSF" id="PIRSF039102">
    <property type="entry name" value="Ddl/VanB"/>
    <property type="match status" value="1"/>
</dbReference>
<evidence type="ECO:0000256" key="7">
    <source>
        <dbReference type="ARBA" id="ARBA00022960"/>
    </source>
</evidence>
<keyword evidence="15" id="KW-1185">Reference proteome</keyword>
<evidence type="ECO:0000313" key="15">
    <source>
        <dbReference type="Proteomes" id="UP001316384"/>
    </source>
</evidence>
<evidence type="ECO:0000256" key="6">
    <source>
        <dbReference type="ARBA" id="ARBA00022842"/>
    </source>
</evidence>
<keyword evidence="11" id="KW-0963">Cytoplasm</keyword>
<evidence type="ECO:0000256" key="12">
    <source>
        <dbReference type="PROSITE-ProRule" id="PRU00409"/>
    </source>
</evidence>
<keyword evidence="4 12" id="KW-0547">Nucleotide-binding</keyword>
<dbReference type="Gene3D" id="3.40.50.20">
    <property type="match status" value="1"/>
</dbReference>
<gene>
    <name evidence="11" type="primary">ddl</name>
    <name evidence="14" type="ORF">NP048_02970</name>
</gene>
<organism evidence="14 15">
    <name type="scientific">Cellulomonas xiejunii</name>
    <dbReference type="NCBI Taxonomy" id="2968083"/>
    <lineage>
        <taxon>Bacteria</taxon>
        <taxon>Bacillati</taxon>
        <taxon>Actinomycetota</taxon>
        <taxon>Actinomycetes</taxon>
        <taxon>Micrococcales</taxon>
        <taxon>Cellulomonadaceae</taxon>
        <taxon>Cellulomonas</taxon>
    </lineage>
</organism>
<comment type="pathway">
    <text evidence="11">Cell wall biogenesis; peptidoglycan biosynthesis.</text>
</comment>
<dbReference type="PANTHER" id="PTHR23132:SF25">
    <property type="entry name" value="D-ALANINE--D-ALANINE LIGASE A"/>
    <property type="match status" value="1"/>
</dbReference>
<dbReference type="EMBL" id="CP101987">
    <property type="protein sequence ID" value="UUI72447.1"/>
    <property type="molecule type" value="Genomic_DNA"/>
</dbReference>
<dbReference type="SUPFAM" id="SSF56059">
    <property type="entry name" value="Glutathione synthetase ATP-binding domain-like"/>
    <property type="match status" value="1"/>
</dbReference>
<evidence type="ECO:0000256" key="8">
    <source>
        <dbReference type="ARBA" id="ARBA00022984"/>
    </source>
</evidence>
<dbReference type="PROSITE" id="PS50975">
    <property type="entry name" value="ATP_GRASP"/>
    <property type="match status" value="1"/>
</dbReference>
<protein>
    <recommendedName>
        <fullName evidence="11">D-alanine--D-alanine ligase</fullName>
        <ecNumber evidence="11">6.3.2.4</ecNumber>
    </recommendedName>
    <alternativeName>
        <fullName evidence="11">D-Ala-D-Ala ligase</fullName>
    </alternativeName>
    <alternativeName>
        <fullName evidence="11">D-alanylalanine synthetase</fullName>
    </alternativeName>
</protein>
<evidence type="ECO:0000256" key="10">
    <source>
        <dbReference type="ARBA" id="ARBA00023316"/>
    </source>
</evidence>
<keyword evidence="2 11" id="KW-0436">Ligase</keyword>
<keyword evidence="3" id="KW-0479">Metal-binding</keyword>
<keyword evidence="9" id="KW-0464">Manganese</keyword>
<dbReference type="Pfam" id="PF07478">
    <property type="entry name" value="Dala_Dala_lig_C"/>
    <property type="match status" value="1"/>
</dbReference>
<keyword evidence="5 12" id="KW-0067">ATP-binding</keyword>
<dbReference type="PROSITE" id="PS00843">
    <property type="entry name" value="DALA_DALA_LIGASE_1"/>
    <property type="match status" value="1"/>
</dbReference>
<evidence type="ECO:0000256" key="2">
    <source>
        <dbReference type="ARBA" id="ARBA00022598"/>
    </source>
</evidence>
<sequence>MTTSDLQHRPPTPPHVPVCRVALVGGGANAEHDVSLASAAAVRDALAPTHEVVALTIGRDGTWSGEHGTLSFAAAVAVVATCDVLLPAVHGPRGEDGTLAALADLAGVACVGSGVRAGALGMDKWVTKLVAAAVGVAVADGRVVRDVAEACADPRLPAVVKPVACGSSHGVRRVDTLTELREAVAAALELDDRALVEEVVVGREIDVAVLRRADGTTVVSPPLEIGHAGAVFDTATKYDGTARFVVPAALDPADAERLAADARTVVDALGCEGVARVDFFLTADGPVLNEVNTMPGLTAHSQVPQMFAAVGMTYPELVAELVAQARARHATRAW</sequence>
<dbReference type="NCBIfam" id="TIGR01205">
    <property type="entry name" value="D_ala_D_alaTIGR"/>
    <property type="match status" value="1"/>
</dbReference>
<evidence type="ECO:0000256" key="5">
    <source>
        <dbReference type="ARBA" id="ARBA00022840"/>
    </source>
</evidence>
<keyword evidence="6" id="KW-0460">Magnesium</keyword>
<feature type="domain" description="ATP-grasp" evidence="13">
    <location>
        <begin position="128"/>
        <end position="323"/>
    </location>
</feature>
<comment type="catalytic activity">
    <reaction evidence="11">
        <text>2 D-alanine + ATP = D-alanyl-D-alanine + ADP + phosphate + H(+)</text>
        <dbReference type="Rhea" id="RHEA:11224"/>
        <dbReference type="ChEBI" id="CHEBI:15378"/>
        <dbReference type="ChEBI" id="CHEBI:30616"/>
        <dbReference type="ChEBI" id="CHEBI:43474"/>
        <dbReference type="ChEBI" id="CHEBI:57416"/>
        <dbReference type="ChEBI" id="CHEBI:57822"/>
        <dbReference type="ChEBI" id="CHEBI:456216"/>
        <dbReference type="EC" id="6.3.2.4"/>
    </reaction>
</comment>
<evidence type="ECO:0000256" key="3">
    <source>
        <dbReference type="ARBA" id="ARBA00022723"/>
    </source>
</evidence>
<comment type="similarity">
    <text evidence="1 11">Belongs to the D-alanine--D-alanine ligase family.</text>
</comment>
<dbReference type="GO" id="GO:0008716">
    <property type="term" value="F:D-alanine-D-alanine ligase activity"/>
    <property type="evidence" value="ECO:0007669"/>
    <property type="project" value="UniProtKB-EC"/>
</dbReference>
<reference evidence="14 15" key="1">
    <citation type="submission" date="2022-07" db="EMBL/GenBank/DDBJ databases">
        <title>Novel species in genus cellulomonas.</title>
        <authorList>
            <person name="Ye L."/>
        </authorList>
    </citation>
    <scope>NUCLEOTIDE SEQUENCE [LARGE SCALE GENOMIC DNA]</scope>
    <source>
        <strain evidence="15">zg-B89</strain>
    </source>
</reference>
<dbReference type="PROSITE" id="PS00844">
    <property type="entry name" value="DALA_DALA_LIGASE_2"/>
    <property type="match status" value="1"/>
</dbReference>
<dbReference type="InterPro" id="IPR013815">
    <property type="entry name" value="ATP_grasp_subdomain_1"/>
</dbReference>
<name>A0ABY5KPN1_9CELL</name>
<proteinExistence type="inferred from homology"/>
<dbReference type="SUPFAM" id="SSF52440">
    <property type="entry name" value="PreATP-grasp domain"/>
    <property type="match status" value="1"/>
</dbReference>
<dbReference type="InterPro" id="IPR016185">
    <property type="entry name" value="PreATP-grasp_dom_sf"/>
</dbReference>
<accession>A0ABY5KPN1</accession>
<dbReference type="Gene3D" id="3.30.470.20">
    <property type="entry name" value="ATP-grasp fold, B domain"/>
    <property type="match status" value="1"/>
</dbReference>
<keyword evidence="8 11" id="KW-0573">Peptidoglycan synthesis</keyword>
<dbReference type="Proteomes" id="UP001316384">
    <property type="component" value="Chromosome"/>
</dbReference>
<dbReference type="InterPro" id="IPR000291">
    <property type="entry name" value="D-Ala_lig_Van_CS"/>
</dbReference>
<comment type="subcellular location">
    <subcellularLocation>
        <location evidence="11">Cytoplasm</location>
    </subcellularLocation>
</comment>
<keyword evidence="7 11" id="KW-0133">Cell shape</keyword>
<keyword evidence="10 11" id="KW-0961">Cell wall biogenesis/degradation</keyword>